<dbReference type="InterPro" id="IPR036869">
    <property type="entry name" value="J_dom_sf"/>
</dbReference>
<dbReference type="SUPFAM" id="SSF158682">
    <property type="entry name" value="TerB-like"/>
    <property type="match status" value="1"/>
</dbReference>
<dbReference type="Proteomes" id="UP000046122">
    <property type="component" value="Unassembled WGS sequence"/>
</dbReference>
<dbReference type="EMBL" id="CCNE01000023">
    <property type="protein sequence ID" value="CDX59537.1"/>
    <property type="molecule type" value="Genomic_DNA"/>
</dbReference>
<dbReference type="SMART" id="SM00271">
    <property type="entry name" value="DnaJ"/>
    <property type="match status" value="1"/>
</dbReference>
<evidence type="ECO:0000259" key="1">
    <source>
        <dbReference type="PROSITE" id="PS50076"/>
    </source>
</evidence>
<sequence length="273" mass="30732">MPAFFLRHRSRTSRLPLRHRPGLIEPPGSHYEADMSIWDRLGDFIARVSSSASSGVADVVEAVRTVFSGDPDLRRRVAFSVAMIALSAKMAKADGIVTQDEVRAFQEIFEVPPSETRNVARLYDIAKQDVAGFETYAQRMAQLCGSGHANCMMLEDILDGLFHIAKADGLIHEREGQFLHRIAEIFRIDEVHYEAILSRHVNLGAADPYVVLGIERGKPFEEIRKRYRKLISDNHPDRLIARGLPQEFIKIATSRVAAINAAYEMIERGLRHA</sequence>
<evidence type="ECO:0000313" key="2">
    <source>
        <dbReference type="EMBL" id="CDX26961.1"/>
    </source>
</evidence>
<dbReference type="PROSITE" id="PS50076">
    <property type="entry name" value="DNAJ_2"/>
    <property type="match status" value="1"/>
</dbReference>
<dbReference type="CDD" id="cd07316">
    <property type="entry name" value="terB_like_DjlA"/>
    <property type="match status" value="1"/>
</dbReference>
<dbReference type="Proteomes" id="UP000045285">
    <property type="component" value="Unassembled WGS sequence"/>
</dbReference>
<evidence type="ECO:0000313" key="5">
    <source>
        <dbReference type="Proteomes" id="UP000046122"/>
    </source>
</evidence>
<dbReference type="Gene3D" id="1.10.287.110">
    <property type="entry name" value="DnaJ domain"/>
    <property type="match status" value="1"/>
</dbReference>
<organism evidence="2 4">
    <name type="scientific">Mesorhizobium plurifarium</name>
    <dbReference type="NCBI Taxonomy" id="69974"/>
    <lineage>
        <taxon>Bacteria</taxon>
        <taxon>Pseudomonadati</taxon>
        <taxon>Pseudomonadota</taxon>
        <taxon>Alphaproteobacteria</taxon>
        <taxon>Hyphomicrobiales</taxon>
        <taxon>Phyllobacteriaceae</taxon>
        <taxon>Mesorhizobium</taxon>
    </lineage>
</organism>
<dbReference type="Pfam" id="PF05099">
    <property type="entry name" value="TerB"/>
    <property type="match status" value="1"/>
</dbReference>
<protein>
    <submittedName>
        <fullName evidence="2">DnaJ-like protein</fullName>
    </submittedName>
</protein>
<gene>
    <name evidence="2" type="ORF">MPL3356_60641</name>
    <name evidence="3" type="ORF">MPL3365_30714</name>
</gene>
<dbReference type="AlphaFoldDB" id="A0A090EG27"/>
<dbReference type="InterPro" id="IPR001623">
    <property type="entry name" value="DnaJ_domain"/>
</dbReference>
<keyword evidence="4" id="KW-1185">Reference proteome</keyword>
<dbReference type="CDD" id="cd06257">
    <property type="entry name" value="DnaJ"/>
    <property type="match status" value="1"/>
</dbReference>
<dbReference type="PRINTS" id="PR00625">
    <property type="entry name" value="JDOMAIN"/>
</dbReference>
<evidence type="ECO:0000313" key="4">
    <source>
        <dbReference type="Proteomes" id="UP000045285"/>
    </source>
</evidence>
<dbReference type="InterPro" id="IPR007791">
    <property type="entry name" value="DjlA_N"/>
</dbReference>
<evidence type="ECO:0000313" key="3">
    <source>
        <dbReference type="EMBL" id="CDX59537.1"/>
    </source>
</evidence>
<reference evidence="2 5" key="2">
    <citation type="submission" date="2014-08" db="EMBL/GenBank/DDBJ databases">
        <authorList>
            <person name="Moulin Lionel"/>
        </authorList>
    </citation>
    <scope>NUCLEOTIDE SEQUENCE [LARGE SCALE GENOMIC DNA]</scope>
</reference>
<dbReference type="InterPro" id="IPR029024">
    <property type="entry name" value="TerB-like"/>
</dbReference>
<dbReference type="Gene3D" id="1.10.3680.10">
    <property type="entry name" value="TerB-like"/>
    <property type="match status" value="1"/>
</dbReference>
<dbReference type="SUPFAM" id="SSF46565">
    <property type="entry name" value="Chaperone J-domain"/>
    <property type="match status" value="1"/>
</dbReference>
<accession>A0A090EG27</accession>
<dbReference type="STRING" id="69974.MPLDJ20_120764"/>
<dbReference type="EMBL" id="CCMZ01000056">
    <property type="protein sequence ID" value="CDX26961.1"/>
    <property type="molecule type" value="Genomic_DNA"/>
</dbReference>
<feature type="domain" description="J" evidence="1">
    <location>
        <begin position="207"/>
        <end position="273"/>
    </location>
</feature>
<proteinExistence type="predicted"/>
<reference evidence="4" key="1">
    <citation type="submission" date="2014-08" db="EMBL/GenBank/DDBJ databases">
        <authorList>
            <person name="Moulin L."/>
        </authorList>
    </citation>
    <scope>NUCLEOTIDE SEQUENCE [LARGE SCALE GENOMIC DNA]</scope>
</reference>
<dbReference type="Pfam" id="PF00226">
    <property type="entry name" value="DnaJ"/>
    <property type="match status" value="1"/>
</dbReference>
<name>A0A090EG27_MESPL</name>